<dbReference type="Proteomes" id="UP000069272">
    <property type="component" value="Chromosome 3L"/>
</dbReference>
<sequence>MLVFGDGYYWSKTGGSSIFEKSQWVQGPGWGRRKRRSIEPTDAPDTSLAEQIFNALDISDDTCRKWVVYAPTGWTVALYIWYMVKLGFILAALLLLLFAKKWNARQEPIILAGSPEYFHHRSLDGLDLLQHGSLQEATLFWRDRMEALREKLE</sequence>
<keyword evidence="2" id="KW-1185">Reference proteome</keyword>
<protein>
    <submittedName>
        <fullName evidence="1">Uncharacterized protein</fullName>
    </submittedName>
</protein>
<dbReference type="EnsemblMetazoa" id="AALB006007-RA">
    <property type="protein sequence ID" value="AALB006007-PA"/>
    <property type="gene ID" value="AALB006007"/>
</dbReference>
<accession>A0A182FHL4</accession>
<dbReference type="VEuPathDB" id="VectorBase:AALB006007"/>
<reference evidence="1" key="2">
    <citation type="submission" date="2022-08" db="UniProtKB">
        <authorList>
            <consortium name="EnsemblMetazoa"/>
        </authorList>
    </citation>
    <scope>IDENTIFICATION</scope>
    <source>
        <strain evidence="1">STECLA/ALBI9_A</strain>
    </source>
</reference>
<reference evidence="1 2" key="1">
    <citation type="journal article" date="2017" name="G3 (Bethesda)">
        <title>The Physical Genome Mapping of Anopheles albimanus Corrected Scaffold Misassemblies and Identified Interarm Rearrangements in Genus Anopheles.</title>
        <authorList>
            <person name="Artemov G.N."/>
            <person name="Peery A.N."/>
            <person name="Jiang X."/>
            <person name="Tu Z."/>
            <person name="Stegniy V.N."/>
            <person name="Sharakhova M.V."/>
            <person name="Sharakhov I.V."/>
        </authorList>
    </citation>
    <scope>NUCLEOTIDE SEQUENCE [LARGE SCALE GENOMIC DNA]</scope>
    <source>
        <strain evidence="1 2">ALBI9_A</strain>
    </source>
</reference>
<organism evidence="1 2">
    <name type="scientific">Anopheles albimanus</name>
    <name type="common">New world malaria mosquito</name>
    <dbReference type="NCBI Taxonomy" id="7167"/>
    <lineage>
        <taxon>Eukaryota</taxon>
        <taxon>Metazoa</taxon>
        <taxon>Ecdysozoa</taxon>
        <taxon>Arthropoda</taxon>
        <taxon>Hexapoda</taxon>
        <taxon>Insecta</taxon>
        <taxon>Pterygota</taxon>
        <taxon>Neoptera</taxon>
        <taxon>Endopterygota</taxon>
        <taxon>Diptera</taxon>
        <taxon>Nematocera</taxon>
        <taxon>Culicoidea</taxon>
        <taxon>Culicidae</taxon>
        <taxon>Anophelinae</taxon>
        <taxon>Anopheles</taxon>
    </lineage>
</organism>
<dbReference type="AlphaFoldDB" id="A0A182FHL4"/>
<name>A0A182FHL4_ANOAL</name>
<dbReference type="VEuPathDB" id="VectorBase:AALB20_035133"/>
<evidence type="ECO:0000313" key="1">
    <source>
        <dbReference type="EnsemblMetazoa" id="AALB006007-PA"/>
    </source>
</evidence>
<proteinExistence type="predicted"/>
<evidence type="ECO:0000313" key="2">
    <source>
        <dbReference type="Proteomes" id="UP000069272"/>
    </source>
</evidence>